<proteinExistence type="predicted"/>
<keyword evidence="2" id="KW-1185">Reference proteome</keyword>
<dbReference type="RefSeq" id="XP_002487696.1">
    <property type="nucleotide sequence ID" value="XM_002487651.1"/>
</dbReference>
<accession>B8MT18</accession>
<dbReference type="Proteomes" id="UP000001745">
    <property type="component" value="Unassembled WGS sequence"/>
</dbReference>
<dbReference type="EMBL" id="EQ962660">
    <property type="protein sequence ID" value="EED12042.1"/>
    <property type="molecule type" value="Genomic_DNA"/>
</dbReference>
<dbReference type="AlphaFoldDB" id="B8MT18"/>
<evidence type="ECO:0000313" key="2">
    <source>
        <dbReference type="Proteomes" id="UP000001745"/>
    </source>
</evidence>
<dbReference type="InParanoid" id="B8MT18"/>
<evidence type="ECO:0000313" key="1">
    <source>
        <dbReference type="EMBL" id="EED12042.1"/>
    </source>
</evidence>
<name>B8MT18_TALSN</name>
<protein>
    <submittedName>
        <fullName evidence="1">Uncharacterized protein</fullName>
    </submittedName>
</protein>
<dbReference type="VEuPathDB" id="FungiDB:TSTA_001140"/>
<dbReference type="HOGENOM" id="CLU_1971960_0_0_1"/>
<reference evidence="2" key="1">
    <citation type="journal article" date="2015" name="Genome Announc.">
        <title>Genome sequence of the AIDS-associated pathogen Penicillium marneffei (ATCC18224) and its near taxonomic relative Talaromyces stipitatus (ATCC10500).</title>
        <authorList>
            <person name="Nierman W.C."/>
            <person name="Fedorova-Abrams N.D."/>
            <person name="Andrianopoulos A."/>
        </authorList>
    </citation>
    <scope>NUCLEOTIDE SEQUENCE [LARGE SCALE GENOMIC DNA]</scope>
    <source>
        <strain evidence="2">ATCC 10500 / CBS 375.48 / QM 6759 / NRRL 1006</strain>
    </source>
</reference>
<organism evidence="1 2">
    <name type="scientific">Talaromyces stipitatus (strain ATCC 10500 / CBS 375.48 / QM 6759 / NRRL 1006)</name>
    <name type="common">Penicillium stipitatum</name>
    <dbReference type="NCBI Taxonomy" id="441959"/>
    <lineage>
        <taxon>Eukaryota</taxon>
        <taxon>Fungi</taxon>
        <taxon>Dikarya</taxon>
        <taxon>Ascomycota</taxon>
        <taxon>Pezizomycotina</taxon>
        <taxon>Eurotiomycetes</taxon>
        <taxon>Eurotiomycetidae</taxon>
        <taxon>Eurotiales</taxon>
        <taxon>Trichocomaceae</taxon>
        <taxon>Talaromyces</taxon>
        <taxon>Talaromyces sect. Talaromyces</taxon>
    </lineage>
</organism>
<gene>
    <name evidence="1" type="ORF">TSTA_001140</name>
</gene>
<dbReference type="PhylomeDB" id="B8MT18"/>
<sequence length="127" mass="14214">MSEVLSELTTKFKILVSRLRAKAAIMQKKEAARSTLEKPVKGIARHLRDYGDAKTVKIMALDNEVTADVGYCHAKGKANASDKTYRAFLMDFEAGYNITLDSEDKEETNDNNKDEATAYFMVGQLQD</sequence>
<dbReference type="GeneID" id="8098608"/>